<gene>
    <name evidence="3" type="ORF">PPRIM_AZ9-3.1.T1620024</name>
</gene>
<evidence type="ECO:0000313" key="3">
    <source>
        <dbReference type="EMBL" id="CAD8114931.1"/>
    </source>
</evidence>
<feature type="coiled-coil region" evidence="1">
    <location>
        <begin position="298"/>
        <end position="325"/>
    </location>
</feature>
<feature type="coiled-coil region" evidence="1">
    <location>
        <begin position="91"/>
        <end position="172"/>
    </location>
</feature>
<evidence type="ECO:0000256" key="1">
    <source>
        <dbReference type="SAM" id="Coils"/>
    </source>
</evidence>
<keyword evidence="2" id="KW-0732">Signal</keyword>
<accession>A0A8S1QIR7</accession>
<keyword evidence="4" id="KW-1185">Reference proteome</keyword>
<dbReference type="Proteomes" id="UP000688137">
    <property type="component" value="Unassembled WGS sequence"/>
</dbReference>
<evidence type="ECO:0008006" key="5">
    <source>
        <dbReference type="Google" id="ProtNLM"/>
    </source>
</evidence>
<dbReference type="EMBL" id="CAJJDM010000169">
    <property type="protein sequence ID" value="CAD8114931.1"/>
    <property type="molecule type" value="Genomic_DNA"/>
</dbReference>
<feature type="signal peptide" evidence="2">
    <location>
        <begin position="1"/>
        <end position="19"/>
    </location>
</feature>
<protein>
    <recommendedName>
        <fullName evidence="5">Trichocyst matrix protein</fullName>
    </recommendedName>
</protein>
<proteinExistence type="predicted"/>
<dbReference type="AlphaFoldDB" id="A0A8S1QIR7"/>
<name>A0A8S1QIR7_PARPR</name>
<keyword evidence="1" id="KW-0175">Coiled coil</keyword>
<evidence type="ECO:0000313" key="4">
    <source>
        <dbReference type="Proteomes" id="UP000688137"/>
    </source>
</evidence>
<dbReference type="OMA" id="QTHDNSF"/>
<feature type="chain" id="PRO_5035838063" description="Trichocyst matrix protein" evidence="2">
    <location>
        <begin position="20"/>
        <end position="385"/>
    </location>
</feature>
<organism evidence="3 4">
    <name type="scientific">Paramecium primaurelia</name>
    <dbReference type="NCBI Taxonomy" id="5886"/>
    <lineage>
        <taxon>Eukaryota</taxon>
        <taxon>Sar</taxon>
        <taxon>Alveolata</taxon>
        <taxon>Ciliophora</taxon>
        <taxon>Intramacronucleata</taxon>
        <taxon>Oligohymenophorea</taxon>
        <taxon>Peniculida</taxon>
        <taxon>Parameciidae</taxon>
        <taxon>Paramecium</taxon>
    </lineage>
</organism>
<reference evidence="3" key="1">
    <citation type="submission" date="2021-01" db="EMBL/GenBank/DDBJ databases">
        <authorList>
            <consortium name="Genoscope - CEA"/>
            <person name="William W."/>
        </authorList>
    </citation>
    <scope>NUCLEOTIDE SEQUENCE</scope>
</reference>
<evidence type="ECO:0000256" key="2">
    <source>
        <dbReference type="SAM" id="SignalP"/>
    </source>
</evidence>
<comment type="caution">
    <text evidence="3">The sequence shown here is derived from an EMBL/GenBank/DDBJ whole genome shotgun (WGS) entry which is preliminary data.</text>
</comment>
<sequence>MKNVNKFVILSLLLMLNYALEDIDMKQQIEQLDQHRFGHTLLDTIYLQLQTQEPIERLMGTLQQIEDRYYQDQKEEDVSHKEYQDSCTVDLQNLDQNIKVSDNERIKLEARLEGELYPKREILQKLINQKQGELKEFKEDLNELDLQREEENEEYQHKIHEHEDVIAILMQARTLFSENLQTHDNSFIQLNNNGIELLQKHFGASIKRASKFTYRTSWGKMFKALATITSRVHQLQDSAQVENVILLIDQLLEQVHDSMDLEKFSEEKRIQAYEKTRNLLVISINTTESTLASAISDLALVNEVIEQTQATLDNVNQRLEMLQQSRDDRFTICEQEAQDYQDSRSQRDSDRDVVSQTIGLLNKSLRTLKEQLALRMSAGEQFEDV</sequence>